<organism evidence="3 4">
    <name type="scientific">Pyronema omphalodes (strain CBS 100304)</name>
    <name type="common">Pyronema confluens</name>
    <dbReference type="NCBI Taxonomy" id="1076935"/>
    <lineage>
        <taxon>Eukaryota</taxon>
        <taxon>Fungi</taxon>
        <taxon>Dikarya</taxon>
        <taxon>Ascomycota</taxon>
        <taxon>Pezizomycotina</taxon>
        <taxon>Pezizomycetes</taxon>
        <taxon>Pezizales</taxon>
        <taxon>Pyronemataceae</taxon>
        <taxon>Pyronema</taxon>
    </lineage>
</organism>
<feature type="chain" id="PRO_5004651746" evidence="2">
    <location>
        <begin position="18"/>
        <end position="370"/>
    </location>
</feature>
<evidence type="ECO:0000256" key="2">
    <source>
        <dbReference type="SAM" id="SignalP"/>
    </source>
</evidence>
<dbReference type="AlphaFoldDB" id="U4LN18"/>
<accession>U4LN18</accession>
<gene>
    <name evidence="3" type="ORF">PCON_01381</name>
</gene>
<protein>
    <submittedName>
        <fullName evidence="3">Uncharacterized protein</fullName>
    </submittedName>
</protein>
<feature type="region of interest" description="Disordered" evidence="1">
    <location>
        <begin position="299"/>
        <end position="341"/>
    </location>
</feature>
<name>U4LN18_PYROM</name>
<keyword evidence="4" id="KW-1185">Reference proteome</keyword>
<keyword evidence="2" id="KW-0732">Signal</keyword>
<evidence type="ECO:0000256" key="1">
    <source>
        <dbReference type="SAM" id="MobiDB-lite"/>
    </source>
</evidence>
<feature type="compositionally biased region" description="Basic and acidic residues" evidence="1">
    <location>
        <begin position="299"/>
        <end position="328"/>
    </location>
</feature>
<feature type="compositionally biased region" description="Polar residues" evidence="1">
    <location>
        <begin position="183"/>
        <end position="192"/>
    </location>
</feature>
<dbReference type="EMBL" id="HF936132">
    <property type="protein sequence ID" value="CCX33539.1"/>
    <property type="molecule type" value="Genomic_DNA"/>
</dbReference>
<evidence type="ECO:0000313" key="3">
    <source>
        <dbReference type="EMBL" id="CCX33539.1"/>
    </source>
</evidence>
<proteinExistence type="predicted"/>
<feature type="signal peptide" evidence="2">
    <location>
        <begin position="1"/>
        <end position="17"/>
    </location>
</feature>
<dbReference type="OrthoDB" id="5303033at2759"/>
<dbReference type="Proteomes" id="UP000018144">
    <property type="component" value="Unassembled WGS sequence"/>
</dbReference>
<feature type="region of interest" description="Disordered" evidence="1">
    <location>
        <begin position="183"/>
        <end position="245"/>
    </location>
</feature>
<feature type="compositionally biased region" description="Polar residues" evidence="1">
    <location>
        <begin position="208"/>
        <end position="218"/>
    </location>
</feature>
<evidence type="ECO:0000313" key="4">
    <source>
        <dbReference type="Proteomes" id="UP000018144"/>
    </source>
</evidence>
<sequence length="370" mass="42766">MHTLTLLLTLLFTLVSAQRCQVPLPLLYSLPYPFTLETQSTVYRDLHHKAVHYIPQGTPGDYRAVISPLGSPNRIEFKDSHLNIFKTKFTAYLRAPIKTVYRQVSFVTAPQDALGLVGHYECSEVDAVQVVLNPVPNDKGVSREFCVAKNPINNELGLYVQTRTTEPVKGCRPVKLVVKRIMSNSNTMNPPNRTLRDISRTNRRRTLPSANVNANPSHPNERRNSLPTANTDPVDPARTDEFQTSPHIFEETARLTRLYNEQVRICLQLRLDYNDILADKELAEQNQVDAEEQVEQMKDDMRKMKEEHEDEVQELRDEIEKLESKQKEDEDNYSELQGKLEAEKEENDLLKQIIDELERLVRENYIRRTE</sequence>
<reference evidence="3 4" key="1">
    <citation type="journal article" date="2013" name="PLoS Genet.">
        <title>The genome and development-dependent transcriptomes of Pyronema confluens: a window into fungal evolution.</title>
        <authorList>
            <person name="Traeger S."/>
            <person name="Altegoer F."/>
            <person name="Freitag M."/>
            <person name="Gabaldon T."/>
            <person name="Kempken F."/>
            <person name="Kumar A."/>
            <person name="Marcet-Houben M."/>
            <person name="Poggeler S."/>
            <person name="Stajich J.E."/>
            <person name="Nowrousian M."/>
        </authorList>
    </citation>
    <scope>NUCLEOTIDE SEQUENCE [LARGE SCALE GENOMIC DNA]</scope>
    <source>
        <strain evidence="4">CBS 100304</strain>
        <tissue evidence="3">Vegetative mycelium</tissue>
    </source>
</reference>